<accession>A0ABX7SLY5</accession>
<feature type="transmembrane region" description="Helical" evidence="1">
    <location>
        <begin position="9"/>
        <end position="30"/>
    </location>
</feature>
<evidence type="ECO:0000313" key="2">
    <source>
        <dbReference type="EMBL" id="QTC88513.1"/>
    </source>
</evidence>
<proteinExistence type="predicted"/>
<dbReference type="EMBL" id="CP062006">
    <property type="protein sequence ID" value="QTC88513.1"/>
    <property type="molecule type" value="Genomic_DNA"/>
</dbReference>
<evidence type="ECO:0000256" key="1">
    <source>
        <dbReference type="SAM" id="Phobius"/>
    </source>
</evidence>
<evidence type="ECO:0000313" key="3">
    <source>
        <dbReference type="Proteomes" id="UP000663942"/>
    </source>
</evidence>
<keyword evidence="1" id="KW-1133">Transmembrane helix</keyword>
<name>A0ABX7SLY5_9CAUL</name>
<keyword evidence="3" id="KW-1185">Reference proteome</keyword>
<reference evidence="2 3" key="1">
    <citation type="submission" date="2020-09" db="EMBL/GenBank/DDBJ databases">
        <title>Brevundimonas sp. LVF1 isolated from an oligotrophic pond in Goettingen, Germany.</title>
        <authorList>
            <person name="Friedrich I."/>
            <person name="Klassen A."/>
            <person name="Neubauer H."/>
            <person name="Schneider D."/>
            <person name="Hertel R."/>
            <person name="Daniel R."/>
        </authorList>
    </citation>
    <scope>NUCLEOTIDE SEQUENCE [LARGE SCALE GENOMIC DNA]</scope>
    <source>
        <strain evidence="2 3">LVF1</strain>
    </source>
</reference>
<keyword evidence="1" id="KW-0812">Transmembrane</keyword>
<dbReference type="RefSeq" id="WP_207825797.1">
    <property type="nucleotide sequence ID" value="NZ_CP062006.1"/>
</dbReference>
<dbReference type="Proteomes" id="UP000663942">
    <property type="component" value="Chromosome"/>
</dbReference>
<organism evidence="2 3">
    <name type="scientific">Brevundimonas pondensis</name>
    <dbReference type="NCBI Taxonomy" id="2774189"/>
    <lineage>
        <taxon>Bacteria</taxon>
        <taxon>Pseudomonadati</taxon>
        <taxon>Pseudomonadota</taxon>
        <taxon>Alphaproteobacteria</taxon>
        <taxon>Caulobacterales</taxon>
        <taxon>Caulobacteraceae</taxon>
        <taxon>Brevundimonas</taxon>
    </lineage>
</organism>
<sequence>MAVQYRSNLVLGICGVALIGNIAIVIWRLSQGPDTPLAWMFVATHALIALSMVFILRRHWRLPA</sequence>
<feature type="transmembrane region" description="Helical" evidence="1">
    <location>
        <begin position="36"/>
        <end position="56"/>
    </location>
</feature>
<gene>
    <name evidence="2" type="ORF">IFE19_03745</name>
</gene>
<protein>
    <submittedName>
        <fullName evidence="2">Uncharacterized protein</fullName>
    </submittedName>
</protein>
<keyword evidence="1" id="KW-0472">Membrane</keyword>